<dbReference type="InterPro" id="IPR019489">
    <property type="entry name" value="Clp_ATPase_C"/>
</dbReference>
<sequence length="114" mass="12949">MIVFRQLTKLEVKEIADIMLKEVFERLRVKEIELQVTERFRDRVVDEGYNPSYGARPLRRAIMRLLEDSMAEKMLAREIKEGDSVIVDVDSDGNVTVLNGSSGSPESLPEAIPV</sequence>
<keyword evidence="2" id="KW-0547">Nucleotide-binding</keyword>
<dbReference type="PANTHER" id="PTHR11638:SF155">
    <property type="entry name" value="CHAPERONE PROTEIN CLPC1, CHLOROPLASTIC-LIKE"/>
    <property type="match status" value="1"/>
</dbReference>
<dbReference type="InterPro" id="IPR050130">
    <property type="entry name" value="ClpA_ClpB"/>
</dbReference>
<dbReference type="GO" id="GO:0005524">
    <property type="term" value="F:ATP binding"/>
    <property type="evidence" value="ECO:0007669"/>
    <property type="project" value="UniProtKB-KW"/>
</dbReference>
<feature type="domain" description="Clp ATPase C-terminal" evidence="4">
    <location>
        <begin position="7"/>
        <end position="97"/>
    </location>
</feature>
<keyword evidence="1" id="KW-0677">Repeat</keyword>
<comment type="caution">
    <text evidence="5">The sequence shown here is derived from an EMBL/GenBank/DDBJ whole genome shotgun (WGS) entry which is preliminary data.</text>
</comment>
<dbReference type="Proteomes" id="UP000250321">
    <property type="component" value="Unassembled WGS sequence"/>
</dbReference>
<dbReference type="SUPFAM" id="SSF52540">
    <property type="entry name" value="P-loop containing nucleoside triphosphate hydrolases"/>
    <property type="match status" value="1"/>
</dbReference>
<keyword evidence="6" id="KW-1185">Reference proteome</keyword>
<dbReference type="AlphaFoldDB" id="A0A314ZL35"/>
<dbReference type="FunFam" id="1.10.8.60:FF:000017">
    <property type="entry name" value="ATP-dependent chaperone ClpB"/>
    <property type="match status" value="1"/>
</dbReference>
<evidence type="ECO:0000313" key="6">
    <source>
        <dbReference type="Proteomes" id="UP000250321"/>
    </source>
</evidence>
<dbReference type="GO" id="GO:0034605">
    <property type="term" value="P:cellular response to heat"/>
    <property type="evidence" value="ECO:0007669"/>
    <property type="project" value="TreeGrafter"/>
</dbReference>
<dbReference type="InterPro" id="IPR027417">
    <property type="entry name" value="P-loop_NTPase"/>
</dbReference>
<accession>A0A314ZL35</accession>
<dbReference type="EMBL" id="PJQY01000123">
    <property type="protein sequence ID" value="PQQ18104.1"/>
    <property type="molecule type" value="Genomic_DNA"/>
</dbReference>
<protein>
    <submittedName>
        <fullName evidence="5">Chaperone protein ClpC</fullName>
    </submittedName>
</protein>
<dbReference type="GO" id="GO:0005737">
    <property type="term" value="C:cytoplasm"/>
    <property type="evidence" value="ECO:0007669"/>
    <property type="project" value="TreeGrafter"/>
</dbReference>
<proteinExistence type="predicted"/>
<organism evidence="5 6">
    <name type="scientific">Prunus yedoensis var. nudiflora</name>
    <dbReference type="NCBI Taxonomy" id="2094558"/>
    <lineage>
        <taxon>Eukaryota</taxon>
        <taxon>Viridiplantae</taxon>
        <taxon>Streptophyta</taxon>
        <taxon>Embryophyta</taxon>
        <taxon>Tracheophyta</taxon>
        <taxon>Spermatophyta</taxon>
        <taxon>Magnoliopsida</taxon>
        <taxon>eudicotyledons</taxon>
        <taxon>Gunneridae</taxon>
        <taxon>Pentapetalae</taxon>
        <taxon>rosids</taxon>
        <taxon>fabids</taxon>
        <taxon>Rosales</taxon>
        <taxon>Rosaceae</taxon>
        <taxon>Amygdaloideae</taxon>
        <taxon>Amygdaleae</taxon>
        <taxon>Prunus</taxon>
    </lineage>
</organism>
<evidence type="ECO:0000313" key="5">
    <source>
        <dbReference type="EMBL" id="PQQ18104.1"/>
    </source>
</evidence>
<name>A0A314ZL35_PRUYE</name>
<evidence type="ECO:0000256" key="3">
    <source>
        <dbReference type="ARBA" id="ARBA00022840"/>
    </source>
</evidence>
<dbReference type="OrthoDB" id="47330at2759"/>
<keyword evidence="3" id="KW-0067">ATP-binding</keyword>
<evidence type="ECO:0000259" key="4">
    <source>
        <dbReference type="SMART" id="SM01086"/>
    </source>
</evidence>
<dbReference type="GO" id="GO:0016887">
    <property type="term" value="F:ATP hydrolysis activity"/>
    <property type="evidence" value="ECO:0007669"/>
    <property type="project" value="TreeGrafter"/>
</dbReference>
<dbReference type="PANTHER" id="PTHR11638">
    <property type="entry name" value="ATP-DEPENDENT CLP PROTEASE"/>
    <property type="match status" value="1"/>
</dbReference>
<gene>
    <name evidence="5" type="ORF">Pyn_28600</name>
</gene>
<reference evidence="5 6" key="1">
    <citation type="submission" date="2018-02" db="EMBL/GenBank/DDBJ databases">
        <title>Draft genome of wild Prunus yedoensis var. nudiflora.</title>
        <authorList>
            <person name="Baek S."/>
            <person name="Kim J.-H."/>
            <person name="Choi K."/>
            <person name="Kim G.-B."/>
            <person name="Cho A."/>
            <person name="Jang H."/>
            <person name="Shin C.-H."/>
            <person name="Yu H.-J."/>
            <person name="Mun J.-H."/>
        </authorList>
    </citation>
    <scope>NUCLEOTIDE SEQUENCE [LARGE SCALE GENOMIC DNA]</scope>
    <source>
        <strain evidence="6">cv. Jeju island</strain>
        <tissue evidence="5">Leaf</tissue>
    </source>
</reference>
<dbReference type="Pfam" id="PF10431">
    <property type="entry name" value="ClpB_D2-small"/>
    <property type="match status" value="1"/>
</dbReference>
<dbReference type="Gene3D" id="1.10.8.60">
    <property type="match status" value="1"/>
</dbReference>
<dbReference type="STRING" id="2094558.A0A314ZL35"/>
<evidence type="ECO:0000256" key="1">
    <source>
        <dbReference type="ARBA" id="ARBA00022737"/>
    </source>
</evidence>
<dbReference type="SMART" id="SM01086">
    <property type="entry name" value="ClpB_D2-small"/>
    <property type="match status" value="1"/>
</dbReference>
<evidence type="ECO:0000256" key="2">
    <source>
        <dbReference type="ARBA" id="ARBA00022741"/>
    </source>
</evidence>